<accession>A0AAJ6G8K6</accession>
<evidence type="ECO:0000313" key="3">
    <source>
        <dbReference type="Proteomes" id="UP001242021"/>
    </source>
</evidence>
<protein>
    <submittedName>
        <fullName evidence="2">Uncharacterized protein</fullName>
    </submittedName>
</protein>
<sequence>MSVLALSCSNADKTGSDSSTSKGLAHYAGTWQLTPTAKQTTIPTITITISNDGSVSSMGETSTNVTDKGNETYEVIFEPKDEPNTIYTFNLKFDNDTTGTFTLSLASGEIGSGTLTKQ</sequence>
<proteinExistence type="predicted"/>
<dbReference type="RefSeq" id="WP_284602372.1">
    <property type="nucleotide sequence ID" value="NZ_CP098754.1"/>
</dbReference>
<dbReference type="AlphaFoldDB" id="A0AAJ6G8K6"/>
<dbReference type="EMBL" id="CP098754">
    <property type="protein sequence ID" value="WIH94078.1"/>
    <property type="molecule type" value="Genomic_DNA"/>
</dbReference>
<reference evidence="2" key="1">
    <citation type="submission" date="2022-06" db="EMBL/GenBank/DDBJ databases">
        <title>Brachyspira pilosicoli from pigs in Switzerland.</title>
        <authorList>
            <person name="Schmitt S."/>
            <person name="Arnold M."/>
            <person name="Rossano A."/>
            <person name="Perreten V."/>
        </authorList>
    </citation>
    <scope>NUCLEOTIDE SEQUENCE</scope>
    <source>
        <strain evidence="2">MEI4028</strain>
    </source>
</reference>
<evidence type="ECO:0000313" key="2">
    <source>
        <dbReference type="EMBL" id="WIH94078.1"/>
    </source>
</evidence>
<name>A0AAJ6G8K6_BRAPL</name>
<organism evidence="2 3">
    <name type="scientific">Brachyspira pilosicoli</name>
    <name type="common">Serpulina pilosicoli</name>
    <dbReference type="NCBI Taxonomy" id="52584"/>
    <lineage>
        <taxon>Bacteria</taxon>
        <taxon>Pseudomonadati</taxon>
        <taxon>Spirochaetota</taxon>
        <taxon>Spirochaetia</taxon>
        <taxon>Brachyspirales</taxon>
        <taxon>Brachyspiraceae</taxon>
        <taxon>Brachyspira</taxon>
    </lineage>
</organism>
<feature type="region of interest" description="Disordered" evidence="1">
    <location>
        <begin position="1"/>
        <end position="22"/>
    </location>
</feature>
<feature type="compositionally biased region" description="Polar residues" evidence="1">
    <location>
        <begin position="7"/>
        <end position="22"/>
    </location>
</feature>
<gene>
    <name evidence="2" type="ORF">NEH99_07205</name>
</gene>
<evidence type="ECO:0000256" key="1">
    <source>
        <dbReference type="SAM" id="MobiDB-lite"/>
    </source>
</evidence>
<dbReference type="Proteomes" id="UP001242021">
    <property type="component" value="Chromosome"/>
</dbReference>